<dbReference type="InterPro" id="IPR007867">
    <property type="entry name" value="GMC_OxRtase_C"/>
</dbReference>
<keyword evidence="5" id="KW-0560">Oxidoreductase</keyword>
<comment type="cofactor">
    <cofactor evidence="1 7">
        <name>FAD</name>
        <dbReference type="ChEBI" id="CHEBI:57692"/>
    </cofactor>
</comment>
<dbReference type="PANTHER" id="PTHR11552:SF147">
    <property type="entry name" value="CHOLINE DEHYDROGENASE, MITOCHONDRIAL"/>
    <property type="match status" value="1"/>
</dbReference>
<evidence type="ECO:0000256" key="8">
    <source>
        <dbReference type="RuleBase" id="RU003968"/>
    </source>
</evidence>
<dbReference type="OrthoDB" id="9785276at2"/>
<dbReference type="InterPro" id="IPR000172">
    <property type="entry name" value="GMC_OxRdtase_N"/>
</dbReference>
<feature type="binding site" evidence="7">
    <location>
        <position position="220"/>
    </location>
    <ligand>
        <name>FAD</name>
        <dbReference type="ChEBI" id="CHEBI:57692"/>
    </ligand>
</feature>
<dbReference type="GO" id="GO:0019285">
    <property type="term" value="P:glycine betaine biosynthetic process from choline"/>
    <property type="evidence" value="ECO:0007669"/>
    <property type="project" value="UniProtKB-UniRule"/>
</dbReference>
<protein>
    <recommendedName>
        <fullName evidence="6 9">Choline dehydrogenase</fullName>
        <ecNumber evidence="6 9">1.1.99.1</ecNumber>
    </recommendedName>
</protein>
<evidence type="ECO:0000256" key="6">
    <source>
        <dbReference type="NCBIfam" id="TIGR01810"/>
    </source>
</evidence>
<dbReference type="RefSeq" id="WP_111317065.1">
    <property type="nucleotide sequence ID" value="NZ_QKZT01000003.1"/>
</dbReference>
<dbReference type="Pfam" id="PF00732">
    <property type="entry name" value="GMC_oxred_N"/>
    <property type="match status" value="1"/>
</dbReference>
<gene>
    <name evidence="12" type="ORF">LV85_00991</name>
</gene>
<dbReference type="InterPro" id="IPR011533">
    <property type="entry name" value="BetA"/>
</dbReference>
<dbReference type="NCBIfam" id="NF002550">
    <property type="entry name" value="PRK02106.1"/>
    <property type="match status" value="1"/>
</dbReference>
<feature type="domain" description="Glucose-methanol-choline oxidoreductase N-terminal" evidence="11">
    <location>
        <begin position="254"/>
        <end position="268"/>
    </location>
</feature>
<proteinExistence type="inferred from homology"/>
<evidence type="ECO:0000256" key="2">
    <source>
        <dbReference type="ARBA" id="ARBA00010790"/>
    </source>
</evidence>
<comment type="catalytic activity">
    <reaction evidence="9">
        <text>choline + A = betaine aldehyde + AH2</text>
        <dbReference type="Rhea" id="RHEA:17433"/>
        <dbReference type="ChEBI" id="CHEBI:13193"/>
        <dbReference type="ChEBI" id="CHEBI:15354"/>
        <dbReference type="ChEBI" id="CHEBI:15710"/>
        <dbReference type="ChEBI" id="CHEBI:17499"/>
        <dbReference type="EC" id="1.1.99.1"/>
    </reaction>
</comment>
<dbReference type="PANTHER" id="PTHR11552">
    <property type="entry name" value="GLUCOSE-METHANOL-CHOLINE GMC OXIDOREDUCTASE"/>
    <property type="match status" value="1"/>
</dbReference>
<keyword evidence="3 8" id="KW-0285">Flavoprotein</keyword>
<reference evidence="12 13" key="1">
    <citation type="submission" date="2018-06" db="EMBL/GenBank/DDBJ databases">
        <title>Genomic Encyclopedia of Archaeal and Bacterial Type Strains, Phase II (KMG-II): from individual species to whole genera.</title>
        <authorList>
            <person name="Goeker M."/>
        </authorList>
    </citation>
    <scope>NUCLEOTIDE SEQUENCE [LARGE SCALE GENOMIC DNA]</scope>
    <source>
        <strain evidence="12 13">DSM 19830</strain>
    </source>
</reference>
<dbReference type="GO" id="GO:0008812">
    <property type="term" value="F:choline dehydrogenase activity"/>
    <property type="evidence" value="ECO:0007669"/>
    <property type="project" value="UniProtKB-UniRule"/>
</dbReference>
<evidence type="ECO:0000256" key="3">
    <source>
        <dbReference type="ARBA" id="ARBA00022630"/>
    </source>
</evidence>
<dbReference type="EC" id="1.1.99.1" evidence="6 9"/>
<evidence type="ECO:0000313" key="12">
    <source>
        <dbReference type="EMBL" id="PZX55766.1"/>
    </source>
</evidence>
<dbReference type="NCBIfam" id="TIGR01810">
    <property type="entry name" value="betA"/>
    <property type="match status" value="1"/>
</dbReference>
<evidence type="ECO:0000256" key="7">
    <source>
        <dbReference type="PIRSR" id="PIRSR000137-2"/>
    </source>
</evidence>
<dbReference type="Gene3D" id="3.30.560.10">
    <property type="entry name" value="Glucose Oxidase, domain 3"/>
    <property type="match status" value="1"/>
</dbReference>
<dbReference type="EMBL" id="QKZT01000003">
    <property type="protein sequence ID" value="PZX55766.1"/>
    <property type="molecule type" value="Genomic_DNA"/>
</dbReference>
<dbReference type="PIRSF" id="PIRSF000137">
    <property type="entry name" value="Alcohol_oxidase"/>
    <property type="match status" value="1"/>
</dbReference>
<evidence type="ECO:0000259" key="10">
    <source>
        <dbReference type="PROSITE" id="PS00623"/>
    </source>
</evidence>
<keyword evidence="13" id="KW-1185">Reference proteome</keyword>
<evidence type="ECO:0000256" key="5">
    <source>
        <dbReference type="ARBA" id="ARBA00023002"/>
    </source>
</evidence>
<dbReference type="Gene3D" id="3.50.50.60">
    <property type="entry name" value="FAD/NAD(P)-binding domain"/>
    <property type="match status" value="1"/>
</dbReference>
<keyword evidence="4 7" id="KW-0274">FAD</keyword>
<evidence type="ECO:0000256" key="1">
    <source>
        <dbReference type="ARBA" id="ARBA00001974"/>
    </source>
</evidence>
<evidence type="ECO:0000256" key="9">
    <source>
        <dbReference type="RuleBase" id="RU003969"/>
    </source>
</evidence>
<feature type="domain" description="Glucose-methanol-choline oxidoreductase N-terminal" evidence="10">
    <location>
        <begin position="82"/>
        <end position="105"/>
    </location>
</feature>
<evidence type="ECO:0000313" key="13">
    <source>
        <dbReference type="Proteomes" id="UP000248882"/>
    </source>
</evidence>
<evidence type="ECO:0000259" key="11">
    <source>
        <dbReference type="PROSITE" id="PS00624"/>
    </source>
</evidence>
<name>A0A2W7R9G1_9BACT</name>
<dbReference type="SUPFAM" id="SSF54373">
    <property type="entry name" value="FAD-linked reductases, C-terminal domain"/>
    <property type="match status" value="1"/>
</dbReference>
<comment type="pathway">
    <text evidence="9">Amine and polyamine biosynthesis; betaine biosynthesis via choline pathway; betaine aldehyde from choline (cytochrome c reductase route): step 1/1.</text>
</comment>
<dbReference type="SUPFAM" id="SSF51905">
    <property type="entry name" value="FAD/NAD(P)-binding domain"/>
    <property type="match status" value="1"/>
</dbReference>
<dbReference type="GO" id="GO:0016020">
    <property type="term" value="C:membrane"/>
    <property type="evidence" value="ECO:0007669"/>
    <property type="project" value="TreeGrafter"/>
</dbReference>
<dbReference type="Proteomes" id="UP000248882">
    <property type="component" value="Unassembled WGS sequence"/>
</dbReference>
<sequence length="546" mass="61222">MTHDYIIIGGGSAGAVLTNRLSEDPKNKVLVLEAGKPDYKWDFRIHMPAALTYLLTGTDYNWSYSSDPEPYMNNRRIAQPRGKVLGGSSCINGMIWIRGNAMDYDKWAGEKGLEKWDYAHCLPYFKRVETRLIGGDDYRGDEGNLKLTTPKCENPLFEAFFNSVQEAGYPLTEDVNGYKQEGFGKFDQTIYNSRRLNAARAYIHPVKHRENLNVVTEAMVLRILFEGKKAVGVEYKKGGKVEQVFAKEIICCGGAINTPQLLQVSGVGNAEHLKSLGIPVVHDLPGVGEDLQDHLEVYVQWACKKPVSMYPALSPWRAPKIGFDWLFRKKGIGATNHFEAGGFIRGNETVEYPNLQFHFLPLAIRYDGTAPSEGHGFQLHVGPMNTDVKGRVKIKSADPLEYPSILFNYLSTEKERKEWCEAIRLSRKIIETEAMSELMGKELSPGAEVQTDEEILDFIAKEGESAYHPSCTCRMGVDPMAVTDPELRVHGVENLRVVDASVFPYITNGNIYSPVMMVAEKAADIILGKKPLEPEYVPFYKKETTT</sequence>
<dbReference type="UniPathway" id="UPA00529">
    <property type="reaction ID" value="UER00385"/>
</dbReference>
<organism evidence="12 13">
    <name type="scientific">Algoriphagus chordae</name>
    <dbReference type="NCBI Taxonomy" id="237019"/>
    <lineage>
        <taxon>Bacteria</taxon>
        <taxon>Pseudomonadati</taxon>
        <taxon>Bacteroidota</taxon>
        <taxon>Cytophagia</taxon>
        <taxon>Cytophagales</taxon>
        <taxon>Cyclobacteriaceae</taxon>
        <taxon>Algoriphagus</taxon>
    </lineage>
</organism>
<dbReference type="Pfam" id="PF05199">
    <property type="entry name" value="GMC_oxred_C"/>
    <property type="match status" value="1"/>
</dbReference>
<evidence type="ECO:0000256" key="4">
    <source>
        <dbReference type="ARBA" id="ARBA00022827"/>
    </source>
</evidence>
<comment type="similarity">
    <text evidence="2 8">Belongs to the GMC oxidoreductase family.</text>
</comment>
<comment type="caution">
    <text evidence="12">The sequence shown here is derived from an EMBL/GenBank/DDBJ whole genome shotgun (WGS) entry which is preliminary data.</text>
</comment>
<dbReference type="PROSITE" id="PS00623">
    <property type="entry name" value="GMC_OXRED_1"/>
    <property type="match status" value="1"/>
</dbReference>
<dbReference type="InterPro" id="IPR036188">
    <property type="entry name" value="FAD/NAD-bd_sf"/>
</dbReference>
<dbReference type="PROSITE" id="PS00624">
    <property type="entry name" value="GMC_OXRED_2"/>
    <property type="match status" value="1"/>
</dbReference>
<accession>A0A2W7R9G1</accession>
<dbReference type="InterPro" id="IPR012132">
    <property type="entry name" value="GMC_OxRdtase"/>
</dbReference>
<dbReference type="AlphaFoldDB" id="A0A2W7R9G1"/>
<dbReference type="GO" id="GO:0050660">
    <property type="term" value="F:flavin adenine dinucleotide binding"/>
    <property type="evidence" value="ECO:0007669"/>
    <property type="project" value="InterPro"/>
</dbReference>
<feature type="binding site" evidence="7">
    <location>
        <position position="84"/>
    </location>
    <ligand>
        <name>FAD</name>
        <dbReference type="ChEBI" id="CHEBI:57692"/>
    </ligand>
</feature>